<dbReference type="PANTHER" id="PTHR42718">
    <property type="entry name" value="MAJOR FACILITATOR SUPERFAMILY MULTIDRUG TRANSPORTER MFSC"/>
    <property type="match status" value="1"/>
</dbReference>
<organism evidence="8 9">
    <name type="scientific">Actinocorallia herbida</name>
    <dbReference type="NCBI Taxonomy" id="58109"/>
    <lineage>
        <taxon>Bacteria</taxon>
        <taxon>Bacillati</taxon>
        <taxon>Actinomycetota</taxon>
        <taxon>Actinomycetes</taxon>
        <taxon>Streptosporangiales</taxon>
        <taxon>Thermomonosporaceae</taxon>
        <taxon>Actinocorallia</taxon>
    </lineage>
</organism>
<dbReference type="GO" id="GO:0005886">
    <property type="term" value="C:plasma membrane"/>
    <property type="evidence" value="ECO:0007669"/>
    <property type="project" value="UniProtKB-SubCell"/>
</dbReference>
<comment type="caution">
    <text evidence="8">The sequence shown here is derived from an EMBL/GenBank/DDBJ whole genome shotgun (WGS) entry which is preliminary data.</text>
</comment>
<evidence type="ECO:0000259" key="7">
    <source>
        <dbReference type="PROSITE" id="PS50850"/>
    </source>
</evidence>
<proteinExistence type="predicted"/>
<protein>
    <submittedName>
        <fullName evidence="8">MFS transporter</fullName>
    </submittedName>
</protein>
<dbReference type="InterPro" id="IPR011701">
    <property type="entry name" value="MFS"/>
</dbReference>
<evidence type="ECO:0000256" key="1">
    <source>
        <dbReference type="ARBA" id="ARBA00004651"/>
    </source>
</evidence>
<feature type="transmembrane region" description="Helical" evidence="6">
    <location>
        <begin position="99"/>
        <end position="119"/>
    </location>
</feature>
<keyword evidence="2" id="KW-0813">Transport</keyword>
<dbReference type="PANTHER" id="PTHR42718:SF9">
    <property type="entry name" value="MAJOR FACILITATOR SUPERFAMILY MULTIDRUG TRANSPORTER MFSC"/>
    <property type="match status" value="1"/>
</dbReference>
<evidence type="ECO:0000256" key="3">
    <source>
        <dbReference type="ARBA" id="ARBA00022692"/>
    </source>
</evidence>
<keyword evidence="3 6" id="KW-0812">Transmembrane</keyword>
<dbReference type="AlphaFoldDB" id="A0A3N1CTH7"/>
<dbReference type="RefSeq" id="WP_211359634.1">
    <property type="nucleotide sequence ID" value="NZ_RJKE01000001.1"/>
</dbReference>
<name>A0A3N1CTH7_9ACTN</name>
<feature type="domain" description="Major facilitator superfamily (MFS) profile" evidence="7">
    <location>
        <begin position="8"/>
        <end position="453"/>
    </location>
</feature>
<sequence length="468" mass="48019">MNRRTPPITTVLASSGTVVALMQTITVPMLPTLPEITGSAPADVSWVVTATLLSGSVATPLLGRAGDMYGRRRVLLWALAVVVVGSLVCALSSMLPLLILGRALQGVGLAATPLGISILRDELPPERVAGGVALMSATIGIGAAIGLPIAAFVIEYVSWHAMFWVCAVAAFGVLLLVRWAVPESPRAAHQRFDYPGAVGLTAILVCLMLAVTKGPDWGFTAPSTLGLAGAALVLALVWGRYELRRPAPLLDLRVAARPAVLLANLAALFVGFAFYANSLSTAQLVQEPESTGYGLGLSIVAGGLCLLPGGLAMAFLAPVSARLTNRRGAKTTVALASIVIALGYVVRYAASHVLWSIILGATVVAIGTALAYSALPVLIMGAIPVSETGEATGVNTLMRMVGQAGSSAMSAAVLSHLVIGGDPSLDAYLLIFLIAGAAAVCALVLALMVPRRPLAVRAPLVEPVAEPA</sequence>
<dbReference type="Proteomes" id="UP000272400">
    <property type="component" value="Unassembled WGS sequence"/>
</dbReference>
<accession>A0A3N1CTH7</accession>
<dbReference type="Gene3D" id="1.20.1250.20">
    <property type="entry name" value="MFS general substrate transporter like domains"/>
    <property type="match status" value="1"/>
</dbReference>
<feature type="transmembrane region" description="Helical" evidence="6">
    <location>
        <begin position="44"/>
        <end position="62"/>
    </location>
</feature>
<dbReference type="InterPro" id="IPR020846">
    <property type="entry name" value="MFS_dom"/>
</dbReference>
<feature type="transmembrane region" description="Helical" evidence="6">
    <location>
        <begin position="192"/>
        <end position="211"/>
    </location>
</feature>
<feature type="transmembrane region" description="Helical" evidence="6">
    <location>
        <begin position="427"/>
        <end position="449"/>
    </location>
</feature>
<evidence type="ECO:0000313" key="8">
    <source>
        <dbReference type="EMBL" id="ROO84619.1"/>
    </source>
</evidence>
<dbReference type="SUPFAM" id="SSF103473">
    <property type="entry name" value="MFS general substrate transporter"/>
    <property type="match status" value="1"/>
</dbReference>
<keyword evidence="4 6" id="KW-1133">Transmembrane helix</keyword>
<dbReference type="Gene3D" id="1.20.1720.10">
    <property type="entry name" value="Multidrug resistance protein D"/>
    <property type="match status" value="1"/>
</dbReference>
<evidence type="ECO:0000313" key="9">
    <source>
        <dbReference type="Proteomes" id="UP000272400"/>
    </source>
</evidence>
<keyword evidence="5 6" id="KW-0472">Membrane</keyword>
<evidence type="ECO:0000256" key="4">
    <source>
        <dbReference type="ARBA" id="ARBA00022989"/>
    </source>
</evidence>
<gene>
    <name evidence="8" type="ORF">EDD29_2146</name>
</gene>
<reference evidence="8 9" key="1">
    <citation type="submission" date="2018-11" db="EMBL/GenBank/DDBJ databases">
        <title>Sequencing the genomes of 1000 actinobacteria strains.</title>
        <authorList>
            <person name="Klenk H.-P."/>
        </authorList>
    </citation>
    <scope>NUCLEOTIDE SEQUENCE [LARGE SCALE GENOMIC DNA]</scope>
    <source>
        <strain evidence="8 9">DSM 44254</strain>
    </source>
</reference>
<feature type="transmembrane region" description="Helical" evidence="6">
    <location>
        <begin position="160"/>
        <end position="180"/>
    </location>
</feature>
<dbReference type="EMBL" id="RJKE01000001">
    <property type="protein sequence ID" value="ROO84619.1"/>
    <property type="molecule type" value="Genomic_DNA"/>
</dbReference>
<feature type="transmembrane region" description="Helical" evidence="6">
    <location>
        <begin position="356"/>
        <end position="379"/>
    </location>
</feature>
<feature type="transmembrane region" description="Helical" evidence="6">
    <location>
        <begin position="217"/>
        <end position="238"/>
    </location>
</feature>
<dbReference type="CDD" id="cd17504">
    <property type="entry name" value="MFS_MMR_MDR_like"/>
    <property type="match status" value="1"/>
</dbReference>
<dbReference type="GO" id="GO:0022857">
    <property type="term" value="F:transmembrane transporter activity"/>
    <property type="evidence" value="ECO:0007669"/>
    <property type="project" value="InterPro"/>
</dbReference>
<evidence type="ECO:0000256" key="6">
    <source>
        <dbReference type="SAM" id="Phobius"/>
    </source>
</evidence>
<feature type="transmembrane region" description="Helical" evidence="6">
    <location>
        <begin position="296"/>
        <end position="319"/>
    </location>
</feature>
<dbReference type="PROSITE" id="PS50850">
    <property type="entry name" value="MFS"/>
    <property type="match status" value="1"/>
</dbReference>
<keyword evidence="9" id="KW-1185">Reference proteome</keyword>
<feature type="transmembrane region" description="Helical" evidence="6">
    <location>
        <begin position="259"/>
        <end position="276"/>
    </location>
</feature>
<feature type="transmembrane region" description="Helical" evidence="6">
    <location>
        <begin position="131"/>
        <end position="154"/>
    </location>
</feature>
<feature type="transmembrane region" description="Helical" evidence="6">
    <location>
        <begin position="74"/>
        <end position="93"/>
    </location>
</feature>
<dbReference type="InterPro" id="IPR036259">
    <property type="entry name" value="MFS_trans_sf"/>
</dbReference>
<comment type="subcellular location">
    <subcellularLocation>
        <location evidence="1">Cell membrane</location>
        <topology evidence="1">Multi-pass membrane protein</topology>
    </subcellularLocation>
</comment>
<evidence type="ECO:0000256" key="5">
    <source>
        <dbReference type="ARBA" id="ARBA00023136"/>
    </source>
</evidence>
<dbReference type="Pfam" id="PF07690">
    <property type="entry name" value="MFS_1"/>
    <property type="match status" value="1"/>
</dbReference>
<evidence type="ECO:0000256" key="2">
    <source>
        <dbReference type="ARBA" id="ARBA00022448"/>
    </source>
</evidence>